<accession>A0A841FNL3</accession>
<evidence type="ECO:0000259" key="2">
    <source>
        <dbReference type="Pfam" id="PF01551"/>
    </source>
</evidence>
<dbReference type="Pfam" id="PF01551">
    <property type="entry name" value="Peptidase_M23"/>
    <property type="match status" value="1"/>
</dbReference>
<evidence type="ECO:0000256" key="1">
    <source>
        <dbReference type="SAM" id="SignalP"/>
    </source>
</evidence>
<dbReference type="PANTHER" id="PTHR21666">
    <property type="entry name" value="PEPTIDASE-RELATED"/>
    <property type="match status" value="1"/>
</dbReference>
<dbReference type="InterPro" id="IPR011055">
    <property type="entry name" value="Dup_hybrid_motif"/>
</dbReference>
<dbReference type="Proteomes" id="UP000548476">
    <property type="component" value="Unassembled WGS sequence"/>
</dbReference>
<dbReference type="InterPro" id="IPR036366">
    <property type="entry name" value="PGBDSf"/>
</dbReference>
<evidence type="ECO:0000313" key="3">
    <source>
        <dbReference type="EMBL" id="MBB6035388.1"/>
    </source>
</evidence>
<comment type="caution">
    <text evidence="3">The sequence shown here is derived from an EMBL/GenBank/DDBJ whole genome shotgun (WGS) entry which is preliminary data.</text>
</comment>
<evidence type="ECO:0000313" key="4">
    <source>
        <dbReference type="Proteomes" id="UP000548476"/>
    </source>
</evidence>
<feature type="chain" id="PRO_5032938108" description="M23ase beta-sheet core domain-containing protein" evidence="1">
    <location>
        <begin position="35"/>
        <end position="276"/>
    </location>
</feature>
<name>A0A841FNL3_9ACTN</name>
<proteinExistence type="predicted"/>
<reference evidence="3 4" key="1">
    <citation type="submission" date="2020-08" db="EMBL/GenBank/DDBJ databases">
        <title>Genomic Encyclopedia of Type Strains, Phase IV (KMG-IV): sequencing the most valuable type-strain genomes for metagenomic binning, comparative biology and taxonomic classification.</title>
        <authorList>
            <person name="Goeker M."/>
        </authorList>
    </citation>
    <scope>NUCLEOTIDE SEQUENCE [LARGE SCALE GENOMIC DNA]</scope>
    <source>
        <strain evidence="3 4">YIM 65646</strain>
    </source>
</reference>
<feature type="domain" description="M23ase beta-sheet core" evidence="2">
    <location>
        <begin position="61"/>
        <end position="159"/>
    </location>
</feature>
<dbReference type="SUPFAM" id="SSF47090">
    <property type="entry name" value="PGBD-like"/>
    <property type="match status" value="1"/>
</dbReference>
<gene>
    <name evidence="3" type="ORF">HNR73_003245</name>
</gene>
<dbReference type="PANTHER" id="PTHR21666:SF270">
    <property type="entry name" value="MUREIN HYDROLASE ACTIVATOR ENVC"/>
    <property type="match status" value="1"/>
</dbReference>
<dbReference type="PROSITE" id="PS51318">
    <property type="entry name" value="TAT"/>
    <property type="match status" value="1"/>
</dbReference>
<dbReference type="RefSeq" id="WP_184788247.1">
    <property type="nucleotide sequence ID" value="NZ_BONT01000004.1"/>
</dbReference>
<sequence>MTGRLTRRALLSGVGATTLAATGGILLPSNPAFAADFYNPFSGYPISDGWQAHIDRGSLGGIDYPMGVGTGVPACGSGTVRNIPYNGTGGHTVTIYHSNGYRTQYMHLSAFLIAEGAWVGAGAIVARSGGAAGAPGSGSSTGPHLHWHMIDPNGTRINPLVYLGGGGGGLPKTSTESDGIPGTIFWKRLQNWVRLDAGYTGPVDGVPGPNTYAAMQRYLAAHHGYGGPADGVPGPNTWAALQRLAAGWGYTGPIDGDPGPNTWRGVARFLNQNRFD</sequence>
<dbReference type="Gene3D" id="1.10.101.10">
    <property type="entry name" value="PGBD-like superfamily/PGBD"/>
    <property type="match status" value="1"/>
</dbReference>
<dbReference type="GO" id="GO:0004222">
    <property type="term" value="F:metalloendopeptidase activity"/>
    <property type="evidence" value="ECO:0007669"/>
    <property type="project" value="TreeGrafter"/>
</dbReference>
<dbReference type="CDD" id="cd12797">
    <property type="entry name" value="M23_peptidase"/>
    <property type="match status" value="1"/>
</dbReference>
<dbReference type="InterPro" id="IPR016047">
    <property type="entry name" value="M23ase_b-sheet_dom"/>
</dbReference>
<dbReference type="InterPro" id="IPR050570">
    <property type="entry name" value="Cell_wall_metabolism_enzyme"/>
</dbReference>
<protein>
    <recommendedName>
        <fullName evidence="2">M23ase beta-sheet core domain-containing protein</fullName>
    </recommendedName>
</protein>
<keyword evidence="4" id="KW-1185">Reference proteome</keyword>
<dbReference type="Gene3D" id="2.70.70.10">
    <property type="entry name" value="Glucose Permease (Domain IIA)"/>
    <property type="match status" value="1"/>
</dbReference>
<organism evidence="3 4">
    <name type="scientific">Phytomonospora endophytica</name>
    <dbReference type="NCBI Taxonomy" id="714109"/>
    <lineage>
        <taxon>Bacteria</taxon>
        <taxon>Bacillati</taxon>
        <taxon>Actinomycetota</taxon>
        <taxon>Actinomycetes</taxon>
        <taxon>Micromonosporales</taxon>
        <taxon>Micromonosporaceae</taxon>
        <taxon>Phytomonospora</taxon>
    </lineage>
</organism>
<keyword evidence="1" id="KW-0732">Signal</keyword>
<dbReference type="InterPro" id="IPR036365">
    <property type="entry name" value="PGBD-like_sf"/>
</dbReference>
<dbReference type="InterPro" id="IPR006311">
    <property type="entry name" value="TAT_signal"/>
</dbReference>
<dbReference type="AlphaFoldDB" id="A0A841FNL3"/>
<dbReference type="EMBL" id="JACHGT010000006">
    <property type="protein sequence ID" value="MBB6035388.1"/>
    <property type="molecule type" value="Genomic_DNA"/>
</dbReference>
<feature type="signal peptide" evidence="1">
    <location>
        <begin position="1"/>
        <end position="34"/>
    </location>
</feature>
<dbReference type="SUPFAM" id="SSF51261">
    <property type="entry name" value="Duplicated hybrid motif"/>
    <property type="match status" value="1"/>
</dbReference>